<evidence type="ECO:0000256" key="11">
    <source>
        <dbReference type="SAM" id="Phobius"/>
    </source>
</evidence>
<organism evidence="13 14">
    <name type="scientific">Flavobacterium fryxellicola</name>
    <dbReference type="NCBI Taxonomy" id="249352"/>
    <lineage>
        <taxon>Bacteria</taxon>
        <taxon>Pseudomonadati</taxon>
        <taxon>Bacteroidota</taxon>
        <taxon>Flavobacteriia</taxon>
        <taxon>Flavobacteriales</taxon>
        <taxon>Flavobacteriaceae</taxon>
        <taxon>Flavobacterium</taxon>
    </lineage>
</organism>
<dbReference type="AlphaFoldDB" id="A0A167XPY8"/>
<dbReference type="OrthoDB" id="9766909at2"/>
<dbReference type="GO" id="GO:0008360">
    <property type="term" value="P:regulation of cell shape"/>
    <property type="evidence" value="ECO:0007669"/>
    <property type="project" value="UniProtKB-KW"/>
</dbReference>
<accession>A0A167XPY8</accession>
<proteinExistence type="predicted"/>
<keyword evidence="10" id="KW-0961">Cell wall biogenesis/degradation</keyword>
<dbReference type="STRING" id="249352.SAMN05444395_101298"/>
<keyword evidence="14" id="KW-1185">Reference proteome</keyword>
<dbReference type="RefSeq" id="WP_066079283.1">
    <property type="nucleotide sequence ID" value="NZ_FRDK01000001.1"/>
</dbReference>
<dbReference type="GO" id="GO:0016020">
    <property type="term" value="C:membrane"/>
    <property type="evidence" value="ECO:0007669"/>
    <property type="project" value="InterPro"/>
</dbReference>
<dbReference type="PANTHER" id="PTHR30400:SF0">
    <property type="entry name" value="BIOSYNTHETIC PEPTIDOGLYCAN TRANSGLYCOSYLASE"/>
    <property type="match status" value="1"/>
</dbReference>
<evidence type="ECO:0000256" key="1">
    <source>
        <dbReference type="ARBA" id="ARBA00022475"/>
    </source>
</evidence>
<feature type="domain" description="Glycosyl transferase family 51" evidence="12">
    <location>
        <begin position="431"/>
        <end position="583"/>
    </location>
</feature>
<evidence type="ECO:0000256" key="2">
    <source>
        <dbReference type="ARBA" id="ARBA00022519"/>
    </source>
</evidence>
<dbReference type="SUPFAM" id="SSF53955">
    <property type="entry name" value="Lysozyme-like"/>
    <property type="match status" value="1"/>
</dbReference>
<evidence type="ECO:0000256" key="10">
    <source>
        <dbReference type="ARBA" id="ARBA00023316"/>
    </source>
</evidence>
<comment type="caution">
    <text evidence="13">The sequence shown here is derived from an EMBL/GenBank/DDBJ whole genome shotgun (WGS) entry which is preliminary data.</text>
</comment>
<evidence type="ECO:0000256" key="3">
    <source>
        <dbReference type="ARBA" id="ARBA00022676"/>
    </source>
</evidence>
<dbReference type="GO" id="GO:0009252">
    <property type="term" value="P:peptidoglycan biosynthetic process"/>
    <property type="evidence" value="ECO:0007669"/>
    <property type="project" value="UniProtKB-KW"/>
</dbReference>
<evidence type="ECO:0000256" key="5">
    <source>
        <dbReference type="ARBA" id="ARBA00022692"/>
    </source>
</evidence>
<keyword evidence="5 11" id="KW-0812">Transmembrane</keyword>
<keyword evidence="8 11" id="KW-1133">Transmembrane helix</keyword>
<dbReference type="GO" id="GO:0009274">
    <property type="term" value="C:peptidoglycan-based cell wall"/>
    <property type="evidence" value="ECO:0007669"/>
    <property type="project" value="InterPro"/>
</dbReference>
<keyword evidence="4 13" id="KW-0808">Transferase</keyword>
<dbReference type="InterPro" id="IPR023346">
    <property type="entry name" value="Lysozyme-like_dom_sf"/>
</dbReference>
<gene>
    <name evidence="13" type="ORF">FBFR_07790</name>
</gene>
<keyword evidence="3" id="KW-0328">Glycosyltransferase</keyword>
<keyword evidence="6" id="KW-0133">Cell shape</keyword>
<keyword evidence="1" id="KW-1003">Cell membrane</keyword>
<dbReference type="InterPro" id="IPR036950">
    <property type="entry name" value="PBP_transglycosylase"/>
</dbReference>
<reference evidence="13 14" key="1">
    <citation type="submission" date="2016-03" db="EMBL/GenBank/DDBJ databases">
        <title>Draft genome sequence of Flavobacterium fryxellicola DSM 16209.</title>
        <authorList>
            <person name="Shin S.-K."/>
            <person name="Yi H."/>
        </authorList>
    </citation>
    <scope>NUCLEOTIDE SEQUENCE [LARGE SCALE GENOMIC DNA]</scope>
    <source>
        <strain evidence="13 14">DSM 16209</strain>
    </source>
</reference>
<keyword evidence="9 11" id="KW-0472">Membrane</keyword>
<dbReference type="InterPro" id="IPR011812">
    <property type="entry name" value="Pep_trsgly"/>
</dbReference>
<dbReference type="Pfam" id="PF00912">
    <property type="entry name" value="Transgly"/>
    <property type="match status" value="1"/>
</dbReference>
<evidence type="ECO:0000256" key="4">
    <source>
        <dbReference type="ARBA" id="ARBA00022679"/>
    </source>
</evidence>
<name>A0A167XPY8_9FLAO</name>
<keyword evidence="7" id="KW-0573">Peptidoglycan synthesis</keyword>
<evidence type="ECO:0000259" key="12">
    <source>
        <dbReference type="Pfam" id="PF00912"/>
    </source>
</evidence>
<dbReference type="InterPro" id="IPR001264">
    <property type="entry name" value="Glyco_trans_51"/>
</dbReference>
<dbReference type="Proteomes" id="UP000077164">
    <property type="component" value="Unassembled WGS sequence"/>
</dbReference>
<feature type="transmembrane region" description="Helical" evidence="11">
    <location>
        <begin position="7"/>
        <end position="29"/>
    </location>
</feature>
<dbReference type="Gene3D" id="1.10.3810.10">
    <property type="entry name" value="Biosynthetic peptidoglycan transglycosylase-like"/>
    <property type="match status" value="1"/>
</dbReference>
<dbReference type="GO" id="GO:0071555">
    <property type="term" value="P:cell wall organization"/>
    <property type="evidence" value="ECO:0007669"/>
    <property type="project" value="UniProtKB-KW"/>
</dbReference>
<dbReference type="EMBL" id="LVJE01000011">
    <property type="protein sequence ID" value="OAB28581.1"/>
    <property type="molecule type" value="Genomic_DNA"/>
</dbReference>
<protein>
    <submittedName>
        <fullName evidence="13">Glycosyl transferase</fullName>
    </submittedName>
</protein>
<sequence>MKTGKQKLLIASKVLFVLFVALVIAFYIFRDAVLQQTIAKVSNEMQVEYNSSFTIKKASFNGLSGLNLSEIILVPKNADTLFKIQKLRTSVNLWHLLTGDVQLGTLEVQNGFVQLVKKGKVRNFDAFLKKDNQTELRDEKRDYAQFAYRIISKALNLIPTDMILGNLSFRLDDNGKKATINFQKLRLINKQLETSIQVQTNTVSQQWKIKGFADPRSKKADIRLVNIDTGAIKIPYLDERFNLKSSFDSIRLSIQNIERDGDELHIDGFMAIANLKLNHPKIASKDVVLKNAKFDYRFLLGSDFISIDSSSTVLLNKIKFHPYAAYETGEDTIYKLKINLPKMKAQDFIISLPDGLFTHFQGMEATGTFDYKLNFAFNQNRPNQLVFKSNLKKENLKITKYGAANLNKLSGEFMYRALIKSVLQRAVLVGAANPNYTPLEQISPYLRKSVLTTEDPSFFSHRGFITEAFKQSIVKNIRTKKFSRGASTISMQLVKNAFLSREKTVSRKLEEILLVYILENNRIVSKERMLEVYFNIIEWGPNVYGIGEASRFYFQKTPSELSLNECLYLARIIPSPKKFMYQFNDQGMLKDFAIKQESFLTSIMFRRGLLTPEDTIYKSLPILISGPAKSFIKFKIQDSTLIKVDSLANDDEFDL</sequence>
<dbReference type="PANTHER" id="PTHR30400">
    <property type="entry name" value="MONOFUNCTIONAL BIOSYNTHETIC PEPTIDOGLYCAN TRANSGLYCOSYLASE"/>
    <property type="match status" value="1"/>
</dbReference>
<evidence type="ECO:0000256" key="9">
    <source>
        <dbReference type="ARBA" id="ARBA00023136"/>
    </source>
</evidence>
<dbReference type="GO" id="GO:0016763">
    <property type="term" value="F:pentosyltransferase activity"/>
    <property type="evidence" value="ECO:0007669"/>
    <property type="project" value="InterPro"/>
</dbReference>
<evidence type="ECO:0000256" key="7">
    <source>
        <dbReference type="ARBA" id="ARBA00022984"/>
    </source>
</evidence>
<evidence type="ECO:0000256" key="6">
    <source>
        <dbReference type="ARBA" id="ARBA00022960"/>
    </source>
</evidence>
<evidence type="ECO:0000256" key="8">
    <source>
        <dbReference type="ARBA" id="ARBA00022989"/>
    </source>
</evidence>
<keyword evidence="2" id="KW-0997">Cell inner membrane</keyword>
<evidence type="ECO:0000313" key="13">
    <source>
        <dbReference type="EMBL" id="OAB28581.1"/>
    </source>
</evidence>
<evidence type="ECO:0000313" key="14">
    <source>
        <dbReference type="Proteomes" id="UP000077164"/>
    </source>
</evidence>